<dbReference type="SUPFAM" id="SSF54631">
    <property type="entry name" value="CBS-domain pair"/>
    <property type="match status" value="1"/>
</dbReference>
<name>A0A5B2W0A1_9HYPH</name>
<dbReference type="Proteomes" id="UP000323142">
    <property type="component" value="Unassembled WGS sequence"/>
</dbReference>
<dbReference type="PROSITE" id="PS51371">
    <property type="entry name" value="CBS"/>
    <property type="match status" value="2"/>
</dbReference>
<evidence type="ECO:0000256" key="1">
    <source>
        <dbReference type="ARBA" id="ARBA00023122"/>
    </source>
</evidence>
<dbReference type="Gene3D" id="3.10.580.10">
    <property type="entry name" value="CBS-domain"/>
    <property type="match status" value="1"/>
</dbReference>
<reference evidence="4 5" key="2">
    <citation type="submission" date="2019-09" db="EMBL/GenBank/DDBJ databases">
        <authorList>
            <person name="Jin C."/>
        </authorList>
    </citation>
    <scope>NUCLEOTIDE SEQUENCE [LARGE SCALE GENOMIC DNA]</scope>
    <source>
        <strain evidence="4 5">BN140002</strain>
    </source>
</reference>
<evidence type="ECO:0000256" key="2">
    <source>
        <dbReference type="PROSITE-ProRule" id="PRU00703"/>
    </source>
</evidence>
<dbReference type="SMART" id="SM00116">
    <property type="entry name" value="CBS"/>
    <property type="match status" value="2"/>
</dbReference>
<proteinExistence type="predicted"/>
<evidence type="ECO:0000313" key="4">
    <source>
        <dbReference type="EMBL" id="KAA2244130.1"/>
    </source>
</evidence>
<dbReference type="InterPro" id="IPR046342">
    <property type="entry name" value="CBS_dom_sf"/>
</dbReference>
<dbReference type="EMBL" id="VUOA01000005">
    <property type="protein sequence ID" value="KAA2244130.1"/>
    <property type="molecule type" value="Genomic_DNA"/>
</dbReference>
<comment type="caution">
    <text evidence="4">The sequence shown here is derived from an EMBL/GenBank/DDBJ whole genome shotgun (WGS) entry which is preliminary data.</text>
</comment>
<keyword evidence="1 2" id="KW-0129">CBS domain</keyword>
<dbReference type="InterPro" id="IPR051257">
    <property type="entry name" value="Diverse_CBS-Domain"/>
</dbReference>
<dbReference type="InterPro" id="IPR000644">
    <property type="entry name" value="CBS_dom"/>
</dbReference>
<evidence type="ECO:0000313" key="5">
    <source>
        <dbReference type="Proteomes" id="UP000323142"/>
    </source>
</evidence>
<gene>
    <name evidence="4" type="ORF">F0L46_02400</name>
</gene>
<protein>
    <submittedName>
        <fullName evidence="4">CBS domain-containing protein</fullName>
    </submittedName>
</protein>
<dbReference type="PANTHER" id="PTHR43080">
    <property type="entry name" value="CBS DOMAIN-CONTAINING PROTEIN CBSX3, MITOCHONDRIAL"/>
    <property type="match status" value="1"/>
</dbReference>
<feature type="domain" description="CBS" evidence="3">
    <location>
        <begin position="1"/>
        <end position="57"/>
    </location>
</feature>
<feature type="domain" description="CBS" evidence="3">
    <location>
        <begin position="66"/>
        <end position="124"/>
    </location>
</feature>
<dbReference type="AlphaFoldDB" id="A0A5B2W0A1"/>
<organism evidence="4 5">
    <name type="scientific">Salinarimonas soli</name>
    <dbReference type="NCBI Taxonomy" id="1638099"/>
    <lineage>
        <taxon>Bacteria</taxon>
        <taxon>Pseudomonadati</taxon>
        <taxon>Pseudomonadota</taxon>
        <taxon>Alphaproteobacteria</taxon>
        <taxon>Hyphomicrobiales</taxon>
        <taxon>Salinarimonadaceae</taxon>
        <taxon>Salinarimonas</taxon>
    </lineage>
</organism>
<dbReference type="Pfam" id="PF00571">
    <property type="entry name" value="CBS"/>
    <property type="match status" value="2"/>
</dbReference>
<accession>A0A5B2W0A1</accession>
<keyword evidence="5" id="KW-1185">Reference proteome</keyword>
<sequence>MTRHVEFIQPEATAQDAAALMGELDVSALPLGSPEALRGVITDRDLLYRVVAEGKDPRATRVGDVATRLVFTCHADDTLTVAMDLMASHNIRRLPVVEGERVVGWLTLSDVSRRLLVDTGVVQSGLRDLSESLGEGASV</sequence>
<dbReference type="OrthoDB" id="9802114at2"/>
<dbReference type="PANTHER" id="PTHR43080:SF2">
    <property type="entry name" value="CBS DOMAIN-CONTAINING PROTEIN"/>
    <property type="match status" value="1"/>
</dbReference>
<reference evidence="4 5" key="1">
    <citation type="submission" date="2019-09" db="EMBL/GenBank/DDBJ databases">
        <title>Salinarimonas rosea gen. nov., sp. nov., a new member of the a-2 subgroup of the Proteobacteria.</title>
        <authorList>
            <person name="Liu J."/>
        </authorList>
    </citation>
    <scope>NUCLEOTIDE SEQUENCE [LARGE SCALE GENOMIC DNA]</scope>
    <source>
        <strain evidence="4 5">BN140002</strain>
    </source>
</reference>
<evidence type="ECO:0000259" key="3">
    <source>
        <dbReference type="PROSITE" id="PS51371"/>
    </source>
</evidence>